<dbReference type="PANTHER" id="PTHR30558">
    <property type="entry name" value="EXBD MEMBRANE COMPONENT OF PMF-DRIVEN MACROMOLECULE IMPORT SYSTEM"/>
    <property type="match status" value="1"/>
</dbReference>
<evidence type="ECO:0000256" key="2">
    <source>
        <dbReference type="ARBA" id="ARBA00005811"/>
    </source>
</evidence>
<sequence>MRFHKHDPFLSEADMTPMIDVVFQLIAFFMVIINFEATQADERVKLPSSDLARPTKVKPDQELVLNIGFVRDADGTPLDPEPFVFYAGDEKIRISDMAAKLNLEAEFFQRKNKVANDSIKTTVIIRADAEVPTGMIQELIKLCREAKFEKFHLKAKSEEP</sequence>
<evidence type="ECO:0000256" key="8">
    <source>
        <dbReference type="SAM" id="Phobius"/>
    </source>
</evidence>
<keyword evidence="6 8" id="KW-0472">Membrane</keyword>
<gene>
    <name evidence="9" type="ORF">Mal52_15900</name>
</gene>
<evidence type="ECO:0000256" key="3">
    <source>
        <dbReference type="ARBA" id="ARBA00022475"/>
    </source>
</evidence>
<keyword evidence="7" id="KW-0653">Protein transport</keyword>
<dbReference type="GO" id="GO:0022857">
    <property type="term" value="F:transmembrane transporter activity"/>
    <property type="evidence" value="ECO:0007669"/>
    <property type="project" value="InterPro"/>
</dbReference>
<dbReference type="Proteomes" id="UP000319383">
    <property type="component" value="Chromosome"/>
</dbReference>
<protein>
    <submittedName>
        <fullName evidence="9">Biopolymer transport protein ExbD/TolR</fullName>
    </submittedName>
</protein>
<dbReference type="KEGG" id="sdyn:Mal52_15900"/>
<evidence type="ECO:0000256" key="6">
    <source>
        <dbReference type="ARBA" id="ARBA00023136"/>
    </source>
</evidence>
<keyword evidence="4 7" id="KW-0812">Transmembrane</keyword>
<keyword evidence="5 8" id="KW-1133">Transmembrane helix</keyword>
<comment type="similarity">
    <text evidence="2 7">Belongs to the ExbD/TolR family.</text>
</comment>
<reference evidence="9 10" key="1">
    <citation type="submission" date="2019-02" db="EMBL/GenBank/DDBJ databases">
        <title>Deep-cultivation of Planctomycetes and their phenomic and genomic characterization uncovers novel biology.</title>
        <authorList>
            <person name="Wiegand S."/>
            <person name="Jogler M."/>
            <person name="Boedeker C."/>
            <person name="Pinto D."/>
            <person name="Vollmers J."/>
            <person name="Rivas-Marin E."/>
            <person name="Kohn T."/>
            <person name="Peeters S.H."/>
            <person name="Heuer A."/>
            <person name="Rast P."/>
            <person name="Oberbeckmann S."/>
            <person name="Bunk B."/>
            <person name="Jeske O."/>
            <person name="Meyerdierks A."/>
            <person name="Storesund J.E."/>
            <person name="Kallscheuer N."/>
            <person name="Luecker S."/>
            <person name="Lage O.M."/>
            <person name="Pohl T."/>
            <person name="Merkel B.J."/>
            <person name="Hornburger P."/>
            <person name="Mueller R.-W."/>
            <person name="Bruemmer F."/>
            <person name="Labrenz M."/>
            <person name="Spormann A.M."/>
            <person name="Op den Camp H."/>
            <person name="Overmann J."/>
            <person name="Amann R."/>
            <person name="Jetten M.S.M."/>
            <person name="Mascher T."/>
            <person name="Medema M.H."/>
            <person name="Devos D.P."/>
            <person name="Kaster A.-K."/>
            <person name="Ovreas L."/>
            <person name="Rohde M."/>
            <person name="Galperin M.Y."/>
            <person name="Jogler C."/>
        </authorList>
    </citation>
    <scope>NUCLEOTIDE SEQUENCE [LARGE SCALE GENOMIC DNA]</scope>
    <source>
        <strain evidence="9 10">Mal52</strain>
    </source>
</reference>
<evidence type="ECO:0000313" key="10">
    <source>
        <dbReference type="Proteomes" id="UP000319383"/>
    </source>
</evidence>
<comment type="subcellular location">
    <subcellularLocation>
        <location evidence="1">Cell membrane</location>
        <topology evidence="1">Single-pass membrane protein</topology>
    </subcellularLocation>
    <subcellularLocation>
        <location evidence="7">Cell membrane</location>
        <topology evidence="7">Single-pass type II membrane protein</topology>
    </subcellularLocation>
</comment>
<proteinExistence type="inferred from homology"/>
<dbReference type="GO" id="GO:0015031">
    <property type="term" value="P:protein transport"/>
    <property type="evidence" value="ECO:0007669"/>
    <property type="project" value="UniProtKB-KW"/>
</dbReference>
<dbReference type="Gene3D" id="3.30.420.270">
    <property type="match status" value="1"/>
</dbReference>
<keyword evidence="10" id="KW-1185">Reference proteome</keyword>
<evidence type="ECO:0000256" key="4">
    <source>
        <dbReference type="ARBA" id="ARBA00022692"/>
    </source>
</evidence>
<accession>A0A517ZKW7</accession>
<keyword evidence="3" id="KW-1003">Cell membrane</keyword>
<organism evidence="9 10">
    <name type="scientific">Symmachiella dynata</name>
    <dbReference type="NCBI Taxonomy" id="2527995"/>
    <lineage>
        <taxon>Bacteria</taxon>
        <taxon>Pseudomonadati</taxon>
        <taxon>Planctomycetota</taxon>
        <taxon>Planctomycetia</taxon>
        <taxon>Planctomycetales</taxon>
        <taxon>Planctomycetaceae</taxon>
        <taxon>Symmachiella</taxon>
    </lineage>
</organism>
<dbReference type="AlphaFoldDB" id="A0A517ZKW7"/>
<feature type="transmembrane region" description="Helical" evidence="8">
    <location>
        <begin position="15"/>
        <end position="35"/>
    </location>
</feature>
<dbReference type="InterPro" id="IPR003400">
    <property type="entry name" value="ExbD"/>
</dbReference>
<evidence type="ECO:0000313" key="9">
    <source>
        <dbReference type="EMBL" id="QDU43118.1"/>
    </source>
</evidence>
<dbReference type="OrthoDB" id="284492at2"/>
<dbReference type="EMBL" id="CP036276">
    <property type="protein sequence ID" value="QDU43118.1"/>
    <property type="molecule type" value="Genomic_DNA"/>
</dbReference>
<evidence type="ECO:0000256" key="5">
    <source>
        <dbReference type="ARBA" id="ARBA00022989"/>
    </source>
</evidence>
<dbReference type="Pfam" id="PF02472">
    <property type="entry name" value="ExbD"/>
    <property type="match status" value="1"/>
</dbReference>
<keyword evidence="7" id="KW-0813">Transport</keyword>
<evidence type="ECO:0000256" key="7">
    <source>
        <dbReference type="RuleBase" id="RU003879"/>
    </source>
</evidence>
<dbReference type="GO" id="GO:0005886">
    <property type="term" value="C:plasma membrane"/>
    <property type="evidence" value="ECO:0007669"/>
    <property type="project" value="UniProtKB-SubCell"/>
</dbReference>
<dbReference type="RefSeq" id="WP_145375186.1">
    <property type="nucleotide sequence ID" value="NZ_CAXBED010000035.1"/>
</dbReference>
<dbReference type="PANTHER" id="PTHR30558:SF3">
    <property type="entry name" value="BIOPOLYMER TRANSPORT PROTEIN EXBD-RELATED"/>
    <property type="match status" value="1"/>
</dbReference>
<name>A0A517ZKW7_9PLAN</name>
<evidence type="ECO:0000256" key="1">
    <source>
        <dbReference type="ARBA" id="ARBA00004162"/>
    </source>
</evidence>